<dbReference type="Proteomes" id="UP000626148">
    <property type="component" value="Unassembled WGS sequence"/>
</dbReference>
<keyword evidence="2 3" id="KW-0732">Signal</keyword>
<reference evidence="5" key="2">
    <citation type="submission" date="2020-09" db="EMBL/GenBank/DDBJ databases">
        <authorList>
            <person name="Sun Q."/>
            <person name="Kim S."/>
        </authorList>
    </citation>
    <scope>NUCLEOTIDE SEQUENCE</scope>
    <source>
        <strain evidence="5">KCTC 22169</strain>
    </source>
</reference>
<accession>A0A918N5M4</accession>
<dbReference type="PANTHER" id="PTHR35936:SF25">
    <property type="entry name" value="ABC TRANSPORTER SUBSTRATE-BINDING PROTEIN"/>
    <property type="match status" value="1"/>
</dbReference>
<dbReference type="Gene3D" id="3.40.190.10">
    <property type="entry name" value="Periplasmic binding protein-like II"/>
    <property type="match status" value="2"/>
</dbReference>
<evidence type="ECO:0000313" key="6">
    <source>
        <dbReference type="Proteomes" id="UP000626148"/>
    </source>
</evidence>
<keyword evidence="6" id="KW-1185">Reference proteome</keyword>
<evidence type="ECO:0000256" key="1">
    <source>
        <dbReference type="ARBA" id="ARBA00010333"/>
    </source>
</evidence>
<organism evidence="5 6">
    <name type="scientific">Saccharospirillum salsuginis</name>
    <dbReference type="NCBI Taxonomy" id="418750"/>
    <lineage>
        <taxon>Bacteria</taxon>
        <taxon>Pseudomonadati</taxon>
        <taxon>Pseudomonadota</taxon>
        <taxon>Gammaproteobacteria</taxon>
        <taxon>Oceanospirillales</taxon>
        <taxon>Saccharospirillaceae</taxon>
        <taxon>Saccharospirillum</taxon>
    </lineage>
</organism>
<dbReference type="InterPro" id="IPR001638">
    <property type="entry name" value="Solute-binding_3/MltF_N"/>
</dbReference>
<dbReference type="EMBL" id="BMXR01000002">
    <property type="protein sequence ID" value="GGX42647.1"/>
    <property type="molecule type" value="Genomic_DNA"/>
</dbReference>
<name>A0A918N5M4_9GAMM</name>
<proteinExistence type="inferred from homology"/>
<gene>
    <name evidence="5" type="ORF">GCM10007392_06530</name>
</gene>
<evidence type="ECO:0000256" key="3">
    <source>
        <dbReference type="SAM" id="SignalP"/>
    </source>
</evidence>
<feature type="domain" description="Solute-binding protein family 3/N-terminal" evidence="4">
    <location>
        <begin position="21"/>
        <end position="233"/>
    </location>
</feature>
<dbReference type="SMART" id="SM00062">
    <property type="entry name" value="PBPb"/>
    <property type="match status" value="1"/>
</dbReference>
<dbReference type="SUPFAM" id="SSF53850">
    <property type="entry name" value="Periplasmic binding protein-like II"/>
    <property type="match status" value="1"/>
</dbReference>
<comment type="caution">
    <text evidence="5">The sequence shown here is derived from an EMBL/GenBank/DDBJ whole genome shotgun (WGS) entry which is preliminary data.</text>
</comment>
<comment type="similarity">
    <text evidence="1">Belongs to the bacterial solute-binding protein 3 family.</text>
</comment>
<protein>
    <submittedName>
        <fullName evidence="5">Amino acid ABC transporter substrate-binding protein</fullName>
    </submittedName>
</protein>
<sequence length="251" mass="28582">MKTLLTLLLMACAGAATSDTVRLCGVEWPPFTYAENGNIESGISFRIYQEAFRRLGMSFEAHALPWPRCLRLVELGHYDAVIDNADLEPFVAGSHPTASYPLAIYVLADFPVDDFSWDFMRRKRIGMVRGYDYTPTIAAFEGWRPRYFTTDEQMLRVLQAGRIDYALGDLYSVPILSERIGIEIKRLRPLVDSTNLYLVFNADRADLMRRYDAVIGQMIEDGTLDAIYLEFMPLTYSDVMRLNDGTHAGFD</sequence>
<feature type="chain" id="PRO_5036759180" evidence="3">
    <location>
        <begin position="19"/>
        <end position="251"/>
    </location>
</feature>
<dbReference type="Pfam" id="PF00497">
    <property type="entry name" value="SBP_bac_3"/>
    <property type="match status" value="1"/>
</dbReference>
<dbReference type="PANTHER" id="PTHR35936">
    <property type="entry name" value="MEMBRANE-BOUND LYTIC MUREIN TRANSGLYCOSYLASE F"/>
    <property type="match status" value="1"/>
</dbReference>
<dbReference type="AlphaFoldDB" id="A0A918N5M4"/>
<evidence type="ECO:0000259" key="4">
    <source>
        <dbReference type="SMART" id="SM00062"/>
    </source>
</evidence>
<reference evidence="5" key="1">
    <citation type="journal article" date="2014" name="Int. J. Syst. Evol. Microbiol.">
        <title>Complete genome sequence of Corynebacterium casei LMG S-19264T (=DSM 44701T), isolated from a smear-ripened cheese.</title>
        <authorList>
            <consortium name="US DOE Joint Genome Institute (JGI-PGF)"/>
            <person name="Walter F."/>
            <person name="Albersmeier A."/>
            <person name="Kalinowski J."/>
            <person name="Ruckert C."/>
        </authorList>
    </citation>
    <scope>NUCLEOTIDE SEQUENCE</scope>
    <source>
        <strain evidence="5">KCTC 22169</strain>
    </source>
</reference>
<evidence type="ECO:0000313" key="5">
    <source>
        <dbReference type="EMBL" id="GGX42647.1"/>
    </source>
</evidence>
<feature type="signal peptide" evidence="3">
    <location>
        <begin position="1"/>
        <end position="18"/>
    </location>
</feature>
<evidence type="ECO:0000256" key="2">
    <source>
        <dbReference type="ARBA" id="ARBA00022729"/>
    </source>
</evidence>